<name>A0ABD2L0B4_9BILA</name>
<gene>
    <name evidence="1" type="ORF">niasHT_015510</name>
</gene>
<sequence>MERQSLSQTARKRTVNPHSCQAGIQHIEHSLVIIKPESVRLQFSGRIIAAFEGAGLRKELMQSVPSDQCWARICHPPSWHHPS</sequence>
<evidence type="ECO:0000313" key="1">
    <source>
        <dbReference type="EMBL" id="KAL3108588.1"/>
    </source>
</evidence>
<organism evidence="1 2">
    <name type="scientific">Heterodera trifolii</name>
    <dbReference type="NCBI Taxonomy" id="157864"/>
    <lineage>
        <taxon>Eukaryota</taxon>
        <taxon>Metazoa</taxon>
        <taxon>Ecdysozoa</taxon>
        <taxon>Nematoda</taxon>
        <taxon>Chromadorea</taxon>
        <taxon>Rhabditida</taxon>
        <taxon>Tylenchina</taxon>
        <taxon>Tylenchomorpha</taxon>
        <taxon>Tylenchoidea</taxon>
        <taxon>Heteroderidae</taxon>
        <taxon>Heteroderinae</taxon>
        <taxon>Heterodera</taxon>
    </lineage>
</organism>
<evidence type="ECO:0008006" key="3">
    <source>
        <dbReference type="Google" id="ProtNLM"/>
    </source>
</evidence>
<dbReference type="AlphaFoldDB" id="A0ABD2L0B4"/>
<accession>A0ABD2L0B4</accession>
<evidence type="ECO:0000313" key="2">
    <source>
        <dbReference type="Proteomes" id="UP001620626"/>
    </source>
</evidence>
<comment type="caution">
    <text evidence="1">The sequence shown here is derived from an EMBL/GenBank/DDBJ whole genome shotgun (WGS) entry which is preliminary data.</text>
</comment>
<dbReference type="EMBL" id="JBICBT010000590">
    <property type="protein sequence ID" value="KAL3108588.1"/>
    <property type="molecule type" value="Genomic_DNA"/>
</dbReference>
<reference evidence="1 2" key="1">
    <citation type="submission" date="2024-10" db="EMBL/GenBank/DDBJ databases">
        <authorList>
            <person name="Kim D."/>
        </authorList>
    </citation>
    <scope>NUCLEOTIDE SEQUENCE [LARGE SCALE GENOMIC DNA]</scope>
    <source>
        <strain evidence="1">BH-2024</strain>
    </source>
</reference>
<keyword evidence="2" id="KW-1185">Reference proteome</keyword>
<dbReference type="SUPFAM" id="SSF54919">
    <property type="entry name" value="Nucleoside diphosphate kinase, NDK"/>
    <property type="match status" value="1"/>
</dbReference>
<protein>
    <recommendedName>
        <fullName evidence="3">Nucleoside diphosphate kinase</fullName>
    </recommendedName>
</protein>
<dbReference type="Proteomes" id="UP001620626">
    <property type="component" value="Unassembled WGS sequence"/>
</dbReference>
<proteinExistence type="predicted"/>
<dbReference type="InterPro" id="IPR036850">
    <property type="entry name" value="NDK-like_dom_sf"/>
</dbReference>